<evidence type="ECO:0000313" key="3">
    <source>
        <dbReference type="Proteomes" id="UP000241690"/>
    </source>
</evidence>
<dbReference type="Pfam" id="PF00753">
    <property type="entry name" value="Lactamase_B"/>
    <property type="match status" value="1"/>
</dbReference>
<dbReference type="SUPFAM" id="SSF56281">
    <property type="entry name" value="Metallo-hydrolase/oxidoreductase"/>
    <property type="match status" value="1"/>
</dbReference>
<dbReference type="PANTHER" id="PTHR23131:SF1">
    <property type="entry name" value="DOMAIN PROTEIN, PUTATIVE (AFU_ORTHOLOGUE AFUA_3G00280)-RELATED"/>
    <property type="match status" value="1"/>
</dbReference>
<proteinExistence type="predicted"/>
<dbReference type="Gene3D" id="3.60.15.10">
    <property type="entry name" value="Ribonuclease Z/Hydroxyacylglutathione hydrolase-like"/>
    <property type="match status" value="1"/>
</dbReference>
<dbReference type="CDD" id="cd07739">
    <property type="entry name" value="metallo-hydrolase-like_MBL-fold"/>
    <property type="match status" value="1"/>
</dbReference>
<keyword evidence="3" id="KW-1185">Reference proteome</keyword>
<dbReference type="RefSeq" id="XP_024767085.1">
    <property type="nucleotide sequence ID" value="XM_024916577.1"/>
</dbReference>
<dbReference type="EMBL" id="KZ679728">
    <property type="protein sequence ID" value="PTB47408.1"/>
    <property type="molecule type" value="Genomic_DNA"/>
</dbReference>
<name>A0A2T3ZRK8_TRIHA</name>
<dbReference type="InterPro" id="IPR036866">
    <property type="entry name" value="RibonucZ/Hydroxyglut_hydro"/>
</dbReference>
<protein>
    <recommendedName>
        <fullName evidence="1">Metallo-beta-lactamase domain-containing protein</fullName>
    </recommendedName>
</protein>
<sequence>MPLQTYHISSSEKGLSSVTTLIVGTKSAMLIDPPFLVSDAIRVVQFIKDKTPNALQAVFVTHHHPDHYFSANPILEAFPSAKFYAAPYVRAGIDREYNEKVKYWPTIFGRDEIPEVPRKPDPYPYSFIILDKDPESPIMLLGPVQGDAVDHTLFWLPTERTVITGDALYGRSTHLWAEEIETPEILHAWQSVIELIESLKPTKIIVGHLQDGWSLDTAADLEHNRKYLALFDDEISQAVTKPTVEQIYSTFANAFPQAVKNLDFFLGHLSNQFGEGGEIWEENRHHAVEKRTKKTLEGYVL</sequence>
<accession>A0A2T3ZRK8</accession>
<dbReference type="GeneID" id="36625146"/>
<evidence type="ECO:0000313" key="2">
    <source>
        <dbReference type="EMBL" id="PTB47408.1"/>
    </source>
</evidence>
<dbReference type="GO" id="GO:0044550">
    <property type="term" value="P:secondary metabolite biosynthetic process"/>
    <property type="evidence" value="ECO:0007669"/>
    <property type="project" value="TreeGrafter"/>
</dbReference>
<gene>
    <name evidence="2" type="ORF">M431DRAFT_488590</name>
</gene>
<evidence type="ECO:0000259" key="1">
    <source>
        <dbReference type="SMART" id="SM00849"/>
    </source>
</evidence>
<organism evidence="2 3">
    <name type="scientific">Trichoderma harzianum CBS 226.95</name>
    <dbReference type="NCBI Taxonomy" id="983964"/>
    <lineage>
        <taxon>Eukaryota</taxon>
        <taxon>Fungi</taxon>
        <taxon>Dikarya</taxon>
        <taxon>Ascomycota</taxon>
        <taxon>Pezizomycotina</taxon>
        <taxon>Sordariomycetes</taxon>
        <taxon>Hypocreomycetidae</taxon>
        <taxon>Hypocreales</taxon>
        <taxon>Hypocreaceae</taxon>
        <taxon>Trichoderma</taxon>
    </lineage>
</organism>
<dbReference type="PANTHER" id="PTHR23131">
    <property type="entry name" value="ENDORIBONUCLEASE LACTB2"/>
    <property type="match status" value="1"/>
</dbReference>
<dbReference type="InterPro" id="IPR050662">
    <property type="entry name" value="Sec-metab_biosynth-thioest"/>
</dbReference>
<dbReference type="SMART" id="SM00849">
    <property type="entry name" value="Lactamase_B"/>
    <property type="match status" value="1"/>
</dbReference>
<reference evidence="2 3" key="1">
    <citation type="submission" date="2016-07" db="EMBL/GenBank/DDBJ databases">
        <title>Multiple horizontal gene transfer events from other fungi enriched the ability of initially mycotrophic Trichoderma (Ascomycota) to feed on dead plant biomass.</title>
        <authorList>
            <consortium name="DOE Joint Genome Institute"/>
            <person name="Aerts A."/>
            <person name="Atanasova L."/>
            <person name="Chenthamara K."/>
            <person name="Zhang J."/>
            <person name="Grujic M."/>
            <person name="Henrissat B."/>
            <person name="Kuo A."/>
            <person name="Salamov A."/>
            <person name="Lipzen A."/>
            <person name="Labutti K."/>
            <person name="Barry K."/>
            <person name="Miao Y."/>
            <person name="Rahimi M.J."/>
            <person name="Shen Q."/>
            <person name="Grigoriev I.V."/>
            <person name="Kubicek C.P."/>
            <person name="Druzhinina I.S."/>
        </authorList>
    </citation>
    <scope>NUCLEOTIDE SEQUENCE [LARGE SCALE GENOMIC DNA]</scope>
    <source>
        <strain evidence="2 3">CBS 226.95</strain>
    </source>
</reference>
<dbReference type="STRING" id="983964.A0A2T3ZRK8"/>
<dbReference type="InterPro" id="IPR001279">
    <property type="entry name" value="Metallo-B-lactamas"/>
</dbReference>
<dbReference type="Proteomes" id="UP000241690">
    <property type="component" value="Unassembled WGS sequence"/>
</dbReference>
<dbReference type="AlphaFoldDB" id="A0A2T3ZRK8"/>
<feature type="domain" description="Metallo-beta-lactamase" evidence="1">
    <location>
        <begin position="16"/>
        <end position="208"/>
    </location>
</feature>